<evidence type="ECO:0000256" key="7">
    <source>
        <dbReference type="ARBA" id="ARBA00056181"/>
    </source>
</evidence>
<dbReference type="GO" id="GO:0006817">
    <property type="term" value="P:phosphate ion transport"/>
    <property type="evidence" value="ECO:0007669"/>
    <property type="project" value="UniProtKB-KW"/>
</dbReference>
<dbReference type="NCBIfam" id="TIGR02135">
    <property type="entry name" value="phoU_full"/>
    <property type="match status" value="1"/>
</dbReference>
<dbReference type="OrthoDB" id="9814256at2"/>
<dbReference type="FunFam" id="1.20.58.220:FF:000004">
    <property type="entry name" value="Phosphate-specific transport system accessory protein PhoU"/>
    <property type="match status" value="1"/>
</dbReference>
<dbReference type="InterPro" id="IPR038078">
    <property type="entry name" value="PhoU-like_sf"/>
</dbReference>
<dbReference type="Pfam" id="PF01895">
    <property type="entry name" value="PhoU"/>
    <property type="match status" value="2"/>
</dbReference>
<organism evidence="10 11">
    <name type="scientific">Candidatus Ichthyocystis hellenicum</name>
    <dbReference type="NCBI Taxonomy" id="1561003"/>
    <lineage>
        <taxon>Bacteria</taxon>
        <taxon>Pseudomonadati</taxon>
        <taxon>Pseudomonadota</taxon>
        <taxon>Betaproteobacteria</taxon>
        <taxon>Burkholderiales</taxon>
        <taxon>Candidatus Ichthyocystis</taxon>
    </lineage>
</organism>
<dbReference type="Proteomes" id="UP000198651">
    <property type="component" value="Chromosome I"/>
</dbReference>
<evidence type="ECO:0000256" key="4">
    <source>
        <dbReference type="ARBA" id="ARBA00022448"/>
    </source>
</evidence>
<dbReference type="STRING" id="1561003.Ark11_0604"/>
<keyword evidence="5 8" id="KW-0963">Cytoplasm</keyword>
<dbReference type="Gene3D" id="1.20.58.220">
    <property type="entry name" value="Phosphate transport system protein phou homolog 2, domain 2"/>
    <property type="match status" value="2"/>
</dbReference>
<evidence type="ECO:0000313" key="10">
    <source>
        <dbReference type="EMBL" id="CUT17441.1"/>
    </source>
</evidence>
<keyword evidence="4 8" id="KW-0813">Transport</keyword>
<dbReference type="SUPFAM" id="SSF109755">
    <property type="entry name" value="PhoU-like"/>
    <property type="match status" value="1"/>
</dbReference>
<comment type="similarity">
    <text evidence="2 8">Belongs to the PhoU family.</text>
</comment>
<dbReference type="GO" id="GO:0005737">
    <property type="term" value="C:cytoplasm"/>
    <property type="evidence" value="ECO:0007669"/>
    <property type="project" value="UniProtKB-SubCell"/>
</dbReference>
<dbReference type="PANTHER" id="PTHR42930:SF3">
    <property type="entry name" value="PHOSPHATE-SPECIFIC TRANSPORT SYSTEM ACCESSORY PROTEIN PHOU"/>
    <property type="match status" value="1"/>
</dbReference>
<dbReference type="PATRIC" id="fig|1561003.3.peg.609"/>
<dbReference type="GO" id="GO:0045936">
    <property type="term" value="P:negative regulation of phosphate metabolic process"/>
    <property type="evidence" value="ECO:0007669"/>
    <property type="project" value="InterPro"/>
</dbReference>
<gene>
    <name evidence="10" type="primary">phoU</name>
    <name evidence="10" type="ORF">Ark11_0604</name>
</gene>
<dbReference type="PIRSF" id="PIRSF003107">
    <property type="entry name" value="PhoU"/>
    <property type="match status" value="1"/>
</dbReference>
<name>A0A0S4M1C1_9BURK</name>
<keyword evidence="11" id="KW-1185">Reference proteome</keyword>
<evidence type="ECO:0000256" key="6">
    <source>
        <dbReference type="ARBA" id="ARBA00022592"/>
    </source>
</evidence>
<keyword evidence="6 8" id="KW-0592">Phosphate transport</keyword>
<dbReference type="AlphaFoldDB" id="A0A0S4M1C1"/>
<feature type="domain" description="PhoU" evidence="9">
    <location>
        <begin position="131"/>
        <end position="212"/>
    </location>
</feature>
<dbReference type="GO" id="GO:0030643">
    <property type="term" value="P:intracellular phosphate ion homeostasis"/>
    <property type="evidence" value="ECO:0007669"/>
    <property type="project" value="InterPro"/>
</dbReference>
<comment type="subcellular location">
    <subcellularLocation>
        <location evidence="1 8">Cytoplasm</location>
    </subcellularLocation>
</comment>
<protein>
    <recommendedName>
        <fullName evidence="8">Phosphate-specific transport system accessory protein PhoU</fullName>
    </recommendedName>
</protein>
<reference evidence="11" key="1">
    <citation type="submission" date="2015-11" db="EMBL/GenBank/DDBJ databases">
        <authorList>
            <person name="Seth-Smith H.M.B."/>
        </authorList>
    </citation>
    <scope>NUCLEOTIDE SEQUENCE [LARGE SCALE GENOMIC DNA]</scope>
    <source>
        <strain evidence="11">2013Ark11</strain>
    </source>
</reference>
<evidence type="ECO:0000256" key="2">
    <source>
        <dbReference type="ARBA" id="ARBA00008107"/>
    </source>
</evidence>
<comment type="function">
    <text evidence="7 8">Plays a role in the regulation of phosphate uptake.</text>
</comment>
<dbReference type="RefSeq" id="WP_092342867.1">
    <property type="nucleotide sequence ID" value="NZ_FLSL01000096.1"/>
</dbReference>
<sequence>MDNHVNKQFDAELTQLRQRILEMGGLVQKQISDAIAGFVDTDLKKLDHVVETDAVVNNIHVEIDEECSQIISRRQPQASDLRYVMAAAKMVTDLERIGDEAKKIALKARLVRVRQSDRQLPLPKVGLRPSAEIALGMIALAMQAFACLDTKMVFTIAREDQRVDREFRGVIRQLMTFMLEDPRNISNAMEILLIAKAIERIGDHAKNMAEYIIYIVEGRDIRHVPIIEPDDEIELDDMS</sequence>
<evidence type="ECO:0000259" key="9">
    <source>
        <dbReference type="Pfam" id="PF01895"/>
    </source>
</evidence>
<comment type="subunit">
    <text evidence="3 8">Homodimer.</text>
</comment>
<proteinExistence type="inferred from homology"/>
<evidence type="ECO:0000256" key="1">
    <source>
        <dbReference type="ARBA" id="ARBA00004496"/>
    </source>
</evidence>
<dbReference type="InterPro" id="IPR026022">
    <property type="entry name" value="PhoU_dom"/>
</dbReference>
<evidence type="ECO:0000256" key="8">
    <source>
        <dbReference type="PIRNR" id="PIRNR003107"/>
    </source>
</evidence>
<dbReference type="EMBL" id="LN906597">
    <property type="protein sequence ID" value="CUT17441.1"/>
    <property type="molecule type" value="Genomic_DNA"/>
</dbReference>
<dbReference type="PANTHER" id="PTHR42930">
    <property type="entry name" value="PHOSPHATE-SPECIFIC TRANSPORT SYSTEM ACCESSORY PROTEIN PHOU"/>
    <property type="match status" value="1"/>
</dbReference>
<dbReference type="InterPro" id="IPR028366">
    <property type="entry name" value="PhoU"/>
</dbReference>
<accession>A0A0S4M1C1</accession>
<feature type="domain" description="PhoU" evidence="9">
    <location>
        <begin position="20"/>
        <end position="105"/>
    </location>
</feature>
<evidence type="ECO:0000313" key="11">
    <source>
        <dbReference type="Proteomes" id="UP000198651"/>
    </source>
</evidence>
<evidence type="ECO:0000256" key="5">
    <source>
        <dbReference type="ARBA" id="ARBA00022490"/>
    </source>
</evidence>
<evidence type="ECO:0000256" key="3">
    <source>
        <dbReference type="ARBA" id="ARBA00011738"/>
    </source>
</evidence>